<feature type="compositionally biased region" description="Polar residues" evidence="1">
    <location>
        <begin position="13"/>
        <end position="33"/>
    </location>
</feature>
<feature type="region of interest" description="Disordered" evidence="1">
    <location>
        <begin position="1"/>
        <end position="33"/>
    </location>
</feature>
<feature type="non-terminal residue" evidence="2">
    <location>
        <position position="95"/>
    </location>
</feature>
<sequence>MIEGQVHQRGVPVQQQPRLVASSSTPQVNSSVKFDNEQCKEAQLPVTCSKHPQQQSPPPAGFIYGMSAAQHPQIARMTPTGGRSRTCSESNVGAH</sequence>
<name>A0A232EVT2_9HYME</name>
<proteinExistence type="predicted"/>
<dbReference type="AlphaFoldDB" id="A0A232EVT2"/>
<keyword evidence="3" id="KW-1185">Reference proteome</keyword>
<evidence type="ECO:0000313" key="2">
    <source>
        <dbReference type="EMBL" id="OXU22421.1"/>
    </source>
</evidence>
<gene>
    <name evidence="2" type="ORF">TSAR_011359</name>
</gene>
<organism evidence="2 3">
    <name type="scientific">Trichomalopsis sarcophagae</name>
    <dbReference type="NCBI Taxonomy" id="543379"/>
    <lineage>
        <taxon>Eukaryota</taxon>
        <taxon>Metazoa</taxon>
        <taxon>Ecdysozoa</taxon>
        <taxon>Arthropoda</taxon>
        <taxon>Hexapoda</taxon>
        <taxon>Insecta</taxon>
        <taxon>Pterygota</taxon>
        <taxon>Neoptera</taxon>
        <taxon>Endopterygota</taxon>
        <taxon>Hymenoptera</taxon>
        <taxon>Apocrita</taxon>
        <taxon>Proctotrupomorpha</taxon>
        <taxon>Chalcidoidea</taxon>
        <taxon>Pteromalidae</taxon>
        <taxon>Pteromalinae</taxon>
        <taxon>Trichomalopsis</taxon>
    </lineage>
</organism>
<feature type="region of interest" description="Disordered" evidence="1">
    <location>
        <begin position="76"/>
        <end position="95"/>
    </location>
</feature>
<evidence type="ECO:0000256" key="1">
    <source>
        <dbReference type="SAM" id="MobiDB-lite"/>
    </source>
</evidence>
<dbReference type="Proteomes" id="UP000215335">
    <property type="component" value="Unassembled WGS sequence"/>
</dbReference>
<reference evidence="2 3" key="1">
    <citation type="journal article" date="2017" name="Curr. Biol.">
        <title>The Evolution of Venom by Co-option of Single-Copy Genes.</title>
        <authorList>
            <person name="Martinson E.O."/>
            <person name="Mrinalini"/>
            <person name="Kelkar Y.D."/>
            <person name="Chang C.H."/>
            <person name="Werren J.H."/>
        </authorList>
    </citation>
    <scope>NUCLEOTIDE SEQUENCE [LARGE SCALE GENOMIC DNA]</scope>
    <source>
        <strain evidence="2 3">Alberta</strain>
        <tissue evidence="2">Whole body</tissue>
    </source>
</reference>
<dbReference type="EMBL" id="NNAY01001970">
    <property type="protein sequence ID" value="OXU22421.1"/>
    <property type="molecule type" value="Genomic_DNA"/>
</dbReference>
<evidence type="ECO:0000313" key="3">
    <source>
        <dbReference type="Proteomes" id="UP000215335"/>
    </source>
</evidence>
<protein>
    <submittedName>
        <fullName evidence="2">Uncharacterized protein</fullName>
    </submittedName>
</protein>
<feature type="compositionally biased region" description="Polar residues" evidence="1">
    <location>
        <begin position="81"/>
        <end position="95"/>
    </location>
</feature>
<comment type="caution">
    <text evidence="2">The sequence shown here is derived from an EMBL/GenBank/DDBJ whole genome shotgun (WGS) entry which is preliminary data.</text>
</comment>
<accession>A0A232EVT2</accession>
<feature type="region of interest" description="Disordered" evidence="1">
    <location>
        <begin position="45"/>
        <end position="64"/>
    </location>
</feature>